<evidence type="ECO:0000313" key="2">
    <source>
        <dbReference type="Proteomes" id="UP000789759"/>
    </source>
</evidence>
<keyword evidence="2" id="KW-1185">Reference proteome</keyword>
<name>A0A9N9I412_9GLOM</name>
<feature type="non-terminal residue" evidence="1">
    <location>
        <position position="252"/>
    </location>
</feature>
<accession>A0A9N9I412</accession>
<evidence type="ECO:0000313" key="1">
    <source>
        <dbReference type="EMBL" id="CAG8720424.1"/>
    </source>
</evidence>
<reference evidence="1" key="1">
    <citation type="submission" date="2021-06" db="EMBL/GenBank/DDBJ databases">
        <authorList>
            <person name="Kallberg Y."/>
            <person name="Tangrot J."/>
            <person name="Rosling A."/>
        </authorList>
    </citation>
    <scope>NUCLEOTIDE SEQUENCE</scope>
    <source>
        <strain evidence="1">FL966</strain>
    </source>
</reference>
<comment type="caution">
    <text evidence="1">The sequence shown here is derived from an EMBL/GenBank/DDBJ whole genome shotgun (WGS) entry which is preliminary data.</text>
</comment>
<proteinExistence type="predicted"/>
<protein>
    <submittedName>
        <fullName evidence="1">3665_t:CDS:1</fullName>
    </submittedName>
</protein>
<sequence length="252" mass="29549">NDSTLQSNIQILATDNNFYQNSVEFNLNLEESLQAYQDYKNNLENYSNFDNNLEVNKFESGFELEDMNSLESRNKFNDGDELMNSLESENEVENNDELENSLENKNEFKNNIELENSLWSRNKFENNDELKNKGSDEYISRLKYEDSNNESESDSNNSTITDTSNMDIEVFEVQDFYAIVEYYLVYEFEESKVMLAYIQWTLPVKEDSTSMKTFSQLGLYAFINSSAIDYCVGFIEINKLFYIVDKEIDDDT</sequence>
<dbReference type="Proteomes" id="UP000789759">
    <property type="component" value="Unassembled WGS sequence"/>
</dbReference>
<organism evidence="1 2">
    <name type="scientific">Cetraspora pellucida</name>
    <dbReference type="NCBI Taxonomy" id="1433469"/>
    <lineage>
        <taxon>Eukaryota</taxon>
        <taxon>Fungi</taxon>
        <taxon>Fungi incertae sedis</taxon>
        <taxon>Mucoromycota</taxon>
        <taxon>Glomeromycotina</taxon>
        <taxon>Glomeromycetes</taxon>
        <taxon>Diversisporales</taxon>
        <taxon>Gigasporaceae</taxon>
        <taxon>Cetraspora</taxon>
    </lineage>
</organism>
<gene>
    <name evidence="1" type="ORF">CPELLU_LOCUS12869</name>
</gene>
<dbReference type="OrthoDB" id="2418628at2759"/>
<dbReference type="EMBL" id="CAJVQA010012905">
    <property type="protein sequence ID" value="CAG8720424.1"/>
    <property type="molecule type" value="Genomic_DNA"/>
</dbReference>
<dbReference type="AlphaFoldDB" id="A0A9N9I412"/>